<dbReference type="PANTHER" id="PTHR31065">
    <property type="entry name" value="PLATZ TRANSCRIPTION FACTOR FAMILY PROTEIN"/>
    <property type="match status" value="1"/>
</dbReference>
<dbReference type="AlphaFoldDB" id="A0A1U7YXQ1"/>
<dbReference type="InterPro" id="IPR006734">
    <property type="entry name" value="PLATZ"/>
</dbReference>
<dbReference type="PANTHER" id="PTHR31065:SF78">
    <property type="entry name" value="B BOX-TYPE DOMAIN-CONTAINING PROTEIN"/>
    <property type="match status" value="1"/>
</dbReference>
<keyword evidence="1" id="KW-1185">Reference proteome</keyword>
<protein>
    <submittedName>
        <fullName evidence="2">Uncharacterized protein LOC104588170 isoform X1</fullName>
    </submittedName>
</protein>
<dbReference type="OMA" id="SRYLYDC"/>
<sequence>MKQQNPSWIFSLLSEKFFDPCVVHENAKKNEKNTFCLDCCITICPHCLNLHNSHRLLQVRRYVYHDVIRLDDMEKLFDCGFVQSYSTNNAKVVFLNQRPQTRTFKGSGSFCNSCDRNLQEPFQFCSLACKVRYLVDCDGFDCEYLPLSNFVYAHIERVKELEDGDGQVTPSSVLDGDDEMMVSYRKSPGSICTNSDIGCLTVGCTARTEKVTRKKRSTKFAAESSCYYRNTPLISSSSKRKGIPFRSPLY</sequence>
<evidence type="ECO:0000313" key="1">
    <source>
        <dbReference type="Proteomes" id="UP000189703"/>
    </source>
</evidence>
<dbReference type="Proteomes" id="UP000189703">
    <property type="component" value="Unplaced"/>
</dbReference>
<accession>A0A1U7YXQ1</accession>
<proteinExistence type="predicted"/>
<dbReference type="OrthoDB" id="1908108at2759"/>
<gene>
    <name evidence="2" type="primary">LOC104588170</name>
</gene>
<evidence type="ECO:0000313" key="2">
    <source>
        <dbReference type="RefSeq" id="XP_010244299.1"/>
    </source>
</evidence>
<reference evidence="2" key="1">
    <citation type="submission" date="2025-08" db="UniProtKB">
        <authorList>
            <consortium name="RefSeq"/>
        </authorList>
    </citation>
    <scope>IDENTIFICATION</scope>
</reference>
<organism evidence="1 2">
    <name type="scientific">Nelumbo nucifera</name>
    <name type="common">Sacred lotus</name>
    <dbReference type="NCBI Taxonomy" id="4432"/>
    <lineage>
        <taxon>Eukaryota</taxon>
        <taxon>Viridiplantae</taxon>
        <taxon>Streptophyta</taxon>
        <taxon>Embryophyta</taxon>
        <taxon>Tracheophyta</taxon>
        <taxon>Spermatophyta</taxon>
        <taxon>Magnoliopsida</taxon>
        <taxon>Proteales</taxon>
        <taxon>Nelumbonaceae</taxon>
        <taxon>Nelumbo</taxon>
    </lineage>
</organism>
<dbReference type="Pfam" id="PF04640">
    <property type="entry name" value="PLATZ"/>
    <property type="match status" value="1"/>
</dbReference>
<dbReference type="GeneID" id="104588170"/>
<dbReference type="RefSeq" id="XP_010244299.1">
    <property type="nucleotide sequence ID" value="XM_010245997.2"/>
</dbReference>
<dbReference type="eggNOG" id="ENOG502SKHX">
    <property type="taxonomic scope" value="Eukaryota"/>
</dbReference>
<dbReference type="KEGG" id="nnu:104588170"/>
<name>A0A1U7YXQ1_NELNU</name>